<reference evidence="2 3" key="1">
    <citation type="submission" date="2016-10" db="EMBL/GenBank/DDBJ databases">
        <authorList>
            <person name="de Groot N.N."/>
        </authorList>
    </citation>
    <scope>NUCLEOTIDE SEQUENCE [LARGE SCALE GENOMIC DNA]</scope>
    <source>
        <strain evidence="2 3">DSM 2895</strain>
    </source>
</reference>
<evidence type="ECO:0000256" key="1">
    <source>
        <dbReference type="SAM" id="Phobius"/>
    </source>
</evidence>
<protein>
    <submittedName>
        <fullName evidence="2">Uncharacterized protein</fullName>
    </submittedName>
</protein>
<proteinExistence type="predicted"/>
<keyword evidence="1" id="KW-0812">Transmembrane</keyword>
<organism evidence="2 3">
    <name type="scientific">Aneurinibacillus migulanus</name>
    <name type="common">Bacillus migulanus</name>
    <dbReference type="NCBI Taxonomy" id="47500"/>
    <lineage>
        <taxon>Bacteria</taxon>
        <taxon>Bacillati</taxon>
        <taxon>Bacillota</taxon>
        <taxon>Bacilli</taxon>
        <taxon>Bacillales</taxon>
        <taxon>Paenibacillaceae</taxon>
        <taxon>Aneurinibacillus group</taxon>
        <taxon>Aneurinibacillus</taxon>
    </lineage>
</organism>
<accession>A0A1G8J3S2</accession>
<evidence type="ECO:0000313" key="2">
    <source>
        <dbReference type="EMBL" id="SDI25712.1"/>
    </source>
</evidence>
<feature type="transmembrane region" description="Helical" evidence="1">
    <location>
        <begin position="6"/>
        <end position="27"/>
    </location>
</feature>
<name>A0A1G8J3S2_ANEMI</name>
<evidence type="ECO:0000313" key="3">
    <source>
        <dbReference type="Proteomes" id="UP000182836"/>
    </source>
</evidence>
<keyword evidence="1" id="KW-1133">Transmembrane helix</keyword>
<dbReference type="AlphaFoldDB" id="A0A1G8J3S2"/>
<sequence length="71" mass="8472">MNTRNLTLYFVCFYILWSIKETVFYYFPVPLLVSLVIKLLNINTSLTAWCQSKVIVRWRLASGNYRLVQYS</sequence>
<keyword evidence="1" id="KW-0472">Membrane</keyword>
<gene>
    <name evidence="2" type="ORF">SAMN04487909_102298</name>
</gene>
<dbReference type="Proteomes" id="UP000182836">
    <property type="component" value="Unassembled WGS sequence"/>
</dbReference>
<dbReference type="EMBL" id="FNED01000002">
    <property type="protein sequence ID" value="SDI25712.1"/>
    <property type="molecule type" value="Genomic_DNA"/>
</dbReference>